<accession>A0ABP7YJX5</accession>
<keyword evidence="2" id="KW-1185">Reference proteome</keyword>
<protein>
    <submittedName>
        <fullName evidence="1">Uncharacterized protein</fullName>
    </submittedName>
</protein>
<dbReference type="EMBL" id="BAAAZI010000006">
    <property type="protein sequence ID" value="GAA4137344.1"/>
    <property type="molecule type" value="Genomic_DNA"/>
</dbReference>
<proteinExistence type="predicted"/>
<reference evidence="2" key="1">
    <citation type="journal article" date="2019" name="Int. J. Syst. Evol. Microbiol.">
        <title>The Global Catalogue of Microorganisms (GCM) 10K type strain sequencing project: providing services to taxonomists for standard genome sequencing and annotation.</title>
        <authorList>
            <consortium name="The Broad Institute Genomics Platform"/>
            <consortium name="The Broad Institute Genome Sequencing Center for Infectious Disease"/>
            <person name="Wu L."/>
            <person name="Ma J."/>
        </authorList>
    </citation>
    <scope>NUCLEOTIDE SEQUENCE [LARGE SCALE GENOMIC DNA]</scope>
    <source>
        <strain evidence="2">JCM 16704</strain>
    </source>
</reference>
<sequence length="59" mass="6565">MAAINAALSFKICRSMTAINQVLEAANTIGPNRMEKVLSQCKFKVKNRINWPVKGGWSK</sequence>
<evidence type="ECO:0000313" key="2">
    <source>
        <dbReference type="Proteomes" id="UP001500101"/>
    </source>
</evidence>
<name>A0ABP7YJX5_9SPHI</name>
<comment type="caution">
    <text evidence="1">The sequence shown here is derived from an EMBL/GenBank/DDBJ whole genome shotgun (WGS) entry which is preliminary data.</text>
</comment>
<gene>
    <name evidence="1" type="ORF">GCM10022216_13240</name>
</gene>
<evidence type="ECO:0000313" key="1">
    <source>
        <dbReference type="EMBL" id="GAA4137344.1"/>
    </source>
</evidence>
<dbReference type="Proteomes" id="UP001500101">
    <property type="component" value="Unassembled WGS sequence"/>
</dbReference>
<organism evidence="1 2">
    <name type="scientific">Sphingobacterium kyonggiense</name>
    <dbReference type="NCBI Taxonomy" id="714075"/>
    <lineage>
        <taxon>Bacteria</taxon>
        <taxon>Pseudomonadati</taxon>
        <taxon>Bacteroidota</taxon>
        <taxon>Sphingobacteriia</taxon>
        <taxon>Sphingobacteriales</taxon>
        <taxon>Sphingobacteriaceae</taxon>
        <taxon>Sphingobacterium</taxon>
    </lineage>
</organism>